<dbReference type="Gene3D" id="3.90.550.10">
    <property type="entry name" value="Spore Coat Polysaccharide Biosynthesis Protein SpsA, Chain A"/>
    <property type="match status" value="1"/>
</dbReference>
<evidence type="ECO:0000256" key="1">
    <source>
        <dbReference type="ARBA" id="ARBA00006739"/>
    </source>
</evidence>
<evidence type="ECO:0000256" key="2">
    <source>
        <dbReference type="ARBA" id="ARBA00022676"/>
    </source>
</evidence>
<comment type="similarity">
    <text evidence="1">Belongs to the glycosyltransferase 2 family.</text>
</comment>
<dbReference type="Proteomes" id="UP001155057">
    <property type="component" value="Unassembled WGS sequence"/>
</dbReference>
<accession>A0A9X2QDA5</accession>
<dbReference type="Pfam" id="PF00535">
    <property type="entry name" value="Glycos_transf_2"/>
    <property type="match status" value="1"/>
</dbReference>
<dbReference type="RefSeq" id="WP_259124231.1">
    <property type="nucleotide sequence ID" value="NZ_JANUAE010000009.1"/>
</dbReference>
<evidence type="ECO:0000256" key="3">
    <source>
        <dbReference type="ARBA" id="ARBA00022679"/>
    </source>
</evidence>
<dbReference type="InterPro" id="IPR029044">
    <property type="entry name" value="Nucleotide-diphossugar_trans"/>
</dbReference>
<sequence>MSYFPRVTVLMSVYNGLPYLGQAVESILDQTFSDFEFLIIDDASTDGSRERVKKWANQNERIRLILHRKNRGLGYSLHEGVKKARGNWIARMDADDISFTDRLEKQLAYAEEHSSIDILGTWALDIDGEGTPLRRRTYPVEHAEIARLIWTNPLVHPTVMFRKSAVQATGSYDPDVRKRQDYELWFRCLEEGLHFGNVPEILLRYRFTKEYYERNDLQVAWNQAKIGWEGCWRVGASPIAYLGVGAPVLRALLPRRMNRFFHKQLRRVDPRRGGSRDH</sequence>
<gene>
    <name evidence="5" type="ORF">GGP61_002573</name>
</gene>
<keyword evidence="2" id="KW-0328">Glycosyltransferase</keyword>
<dbReference type="PANTHER" id="PTHR43685:SF5">
    <property type="entry name" value="GLYCOSYLTRANSFERASE EPSE-RELATED"/>
    <property type="match status" value="1"/>
</dbReference>
<dbReference type="SUPFAM" id="SSF53448">
    <property type="entry name" value="Nucleotide-diphospho-sugar transferases"/>
    <property type="match status" value="1"/>
</dbReference>
<dbReference type="EMBL" id="JANUAE010000009">
    <property type="protein sequence ID" value="MCS3710947.1"/>
    <property type="molecule type" value="Genomic_DNA"/>
</dbReference>
<dbReference type="GO" id="GO:0016757">
    <property type="term" value="F:glycosyltransferase activity"/>
    <property type="evidence" value="ECO:0007669"/>
    <property type="project" value="UniProtKB-KW"/>
</dbReference>
<dbReference type="InterPro" id="IPR050834">
    <property type="entry name" value="Glycosyltransf_2"/>
</dbReference>
<dbReference type="PANTHER" id="PTHR43685">
    <property type="entry name" value="GLYCOSYLTRANSFERASE"/>
    <property type="match status" value="1"/>
</dbReference>
<evidence type="ECO:0000313" key="6">
    <source>
        <dbReference type="Proteomes" id="UP001155057"/>
    </source>
</evidence>
<protein>
    <submittedName>
        <fullName evidence="5">Glycosyltransferase involved in cell wall biosynthesis</fullName>
    </submittedName>
</protein>
<reference evidence="5" key="1">
    <citation type="submission" date="2022-08" db="EMBL/GenBank/DDBJ databases">
        <title>Genomic Encyclopedia of Type Strains, Phase V (KMG-V): Genome sequencing to study the core and pangenomes of soil and plant-associated prokaryotes.</title>
        <authorList>
            <person name="Whitman W."/>
        </authorList>
    </citation>
    <scope>NUCLEOTIDE SEQUENCE</scope>
    <source>
        <strain evidence="5">SP3049</strain>
    </source>
</reference>
<dbReference type="AlphaFoldDB" id="A0A9X2QDA5"/>
<keyword evidence="3" id="KW-0808">Transferase</keyword>
<proteinExistence type="inferred from homology"/>
<evidence type="ECO:0000259" key="4">
    <source>
        <dbReference type="Pfam" id="PF00535"/>
    </source>
</evidence>
<organism evidence="5 6">
    <name type="scientific">Salinibacter ruber</name>
    <dbReference type="NCBI Taxonomy" id="146919"/>
    <lineage>
        <taxon>Bacteria</taxon>
        <taxon>Pseudomonadati</taxon>
        <taxon>Rhodothermota</taxon>
        <taxon>Rhodothermia</taxon>
        <taxon>Rhodothermales</taxon>
        <taxon>Salinibacteraceae</taxon>
        <taxon>Salinibacter</taxon>
    </lineage>
</organism>
<feature type="domain" description="Glycosyltransferase 2-like" evidence="4">
    <location>
        <begin position="8"/>
        <end position="147"/>
    </location>
</feature>
<comment type="caution">
    <text evidence="5">The sequence shown here is derived from an EMBL/GenBank/DDBJ whole genome shotgun (WGS) entry which is preliminary data.</text>
</comment>
<name>A0A9X2QDA5_9BACT</name>
<evidence type="ECO:0000313" key="5">
    <source>
        <dbReference type="EMBL" id="MCS3710947.1"/>
    </source>
</evidence>
<dbReference type="InterPro" id="IPR001173">
    <property type="entry name" value="Glyco_trans_2-like"/>
</dbReference>